<dbReference type="PATRIC" id="fig|558151.6.peg.4317"/>
<evidence type="ECO:0000313" key="1">
    <source>
        <dbReference type="EMBL" id="KMQ59482.1"/>
    </source>
</evidence>
<evidence type="ECO:0000313" key="2">
    <source>
        <dbReference type="Proteomes" id="UP000036261"/>
    </source>
</evidence>
<dbReference type="RefSeq" id="WP_048508537.1">
    <property type="nucleotide sequence ID" value="NZ_LFND01000007.1"/>
</dbReference>
<dbReference type="AlphaFoldDB" id="A0A0J7HZK0"/>
<proteinExistence type="predicted"/>
<protein>
    <submittedName>
        <fullName evidence="1">Uncharacterized protein</fullName>
    </submittedName>
</protein>
<accession>A0A0J7HZK0</accession>
<dbReference type="OrthoDB" id="1242942at2"/>
<name>A0A0J7HZK0_9FLAO</name>
<gene>
    <name evidence="1" type="ORF">ACM46_20555</name>
</gene>
<organism evidence="1 2">
    <name type="scientific">Chryseobacterium angstadtii</name>
    <dbReference type="NCBI Taxonomy" id="558151"/>
    <lineage>
        <taxon>Bacteria</taxon>
        <taxon>Pseudomonadati</taxon>
        <taxon>Bacteroidota</taxon>
        <taxon>Flavobacteriia</taxon>
        <taxon>Flavobacteriales</taxon>
        <taxon>Weeksellaceae</taxon>
        <taxon>Chryseobacterium group</taxon>
        <taxon>Chryseobacterium</taxon>
    </lineage>
</organism>
<reference evidence="1 2" key="1">
    <citation type="journal article" date="2013" name="Int. J. Syst. Evol. Microbiol.">
        <title>Chryseobacterium angstadtii sp. nov., isolated from a newt tank.</title>
        <authorList>
            <person name="Kirk K.E."/>
            <person name="Hoffman J.A."/>
            <person name="Smith K.A."/>
            <person name="Strahan B.L."/>
            <person name="Failor K.C."/>
            <person name="Krebs J.E."/>
            <person name="Gale A.N."/>
            <person name="Do T.D."/>
            <person name="Sontag T.C."/>
            <person name="Batties A.M."/>
            <person name="Mistiszyn K."/>
            <person name="Newman J.D."/>
        </authorList>
    </citation>
    <scope>NUCLEOTIDE SEQUENCE [LARGE SCALE GENOMIC DNA]</scope>
    <source>
        <strain evidence="1 2">KM</strain>
    </source>
</reference>
<comment type="caution">
    <text evidence="1">The sequence shown here is derived from an EMBL/GenBank/DDBJ whole genome shotgun (WGS) entry which is preliminary data.</text>
</comment>
<sequence length="197" mass="23770">MEFEIKYESYFENEIDLDFINSAERYLKVYYKNGCIKKKEEYFNEKITHLIYYLDETENPENVLKENFEISSIEIIESEKMGEYFKQTHKDYHNGIKDENDGISVIDKNNREIYYSSIIGGEEETNKYFYNKQGKKLYTFWYYNKGTVSSIDTLNPKHFGYINDFKQSFTAEEFMKLPDVNWENMKYYHGAEPIIPE</sequence>
<keyword evidence="2" id="KW-1185">Reference proteome</keyword>
<dbReference type="EMBL" id="LFND01000007">
    <property type="protein sequence ID" value="KMQ59482.1"/>
    <property type="molecule type" value="Genomic_DNA"/>
</dbReference>
<dbReference type="Proteomes" id="UP000036261">
    <property type="component" value="Unassembled WGS sequence"/>
</dbReference>